<protein>
    <submittedName>
        <fullName evidence="2">Uncharacterized protein</fullName>
    </submittedName>
</protein>
<gene>
    <name evidence="2" type="ORF">PIB30_071844</name>
</gene>
<keyword evidence="3" id="KW-1185">Reference proteome</keyword>
<dbReference type="Proteomes" id="UP001341840">
    <property type="component" value="Unassembled WGS sequence"/>
</dbReference>
<name>A0ABU6SPB5_9FABA</name>
<comment type="caution">
    <text evidence="2">The sequence shown here is derived from an EMBL/GenBank/DDBJ whole genome shotgun (WGS) entry which is preliminary data.</text>
</comment>
<reference evidence="2 3" key="1">
    <citation type="journal article" date="2023" name="Plants (Basel)">
        <title>Bridging the Gap: Combining Genomics and Transcriptomics Approaches to Understand Stylosanthes scabra, an Orphan Legume from the Brazilian Caatinga.</title>
        <authorList>
            <person name="Ferreira-Neto J.R.C."/>
            <person name="da Silva M.D."/>
            <person name="Binneck E."/>
            <person name="de Melo N.F."/>
            <person name="da Silva R.H."/>
            <person name="de Melo A.L.T.M."/>
            <person name="Pandolfi V."/>
            <person name="Bustamante F.O."/>
            <person name="Brasileiro-Vidal A.C."/>
            <person name="Benko-Iseppon A.M."/>
        </authorList>
    </citation>
    <scope>NUCLEOTIDE SEQUENCE [LARGE SCALE GENOMIC DNA]</scope>
    <source>
        <tissue evidence="2">Leaves</tissue>
    </source>
</reference>
<dbReference type="EMBL" id="JASCZI010061253">
    <property type="protein sequence ID" value="MED6138180.1"/>
    <property type="molecule type" value="Genomic_DNA"/>
</dbReference>
<evidence type="ECO:0000256" key="1">
    <source>
        <dbReference type="SAM" id="MobiDB-lite"/>
    </source>
</evidence>
<accession>A0ABU6SPB5</accession>
<feature type="compositionally biased region" description="Basic and acidic residues" evidence="1">
    <location>
        <begin position="19"/>
        <end position="38"/>
    </location>
</feature>
<sequence length="97" mass="11449">MEEEAGTLKQWWRDLPTERRSLRTGKNERSKLPRKKDTLSTTSPFQLQLAKHSFALENMIFKVLSTSKRPSSLLMDKLPMIRNYVNLERRSLRITSE</sequence>
<organism evidence="2 3">
    <name type="scientific">Stylosanthes scabra</name>
    <dbReference type="NCBI Taxonomy" id="79078"/>
    <lineage>
        <taxon>Eukaryota</taxon>
        <taxon>Viridiplantae</taxon>
        <taxon>Streptophyta</taxon>
        <taxon>Embryophyta</taxon>
        <taxon>Tracheophyta</taxon>
        <taxon>Spermatophyta</taxon>
        <taxon>Magnoliopsida</taxon>
        <taxon>eudicotyledons</taxon>
        <taxon>Gunneridae</taxon>
        <taxon>Pentapetalae</taxon>
        <taxon>rosids</taxon>
        <taxon>fabids</taxon>
        <taxon>Fabales</taxon>
        <taxon>Fabaceae</taxon>
        <taxon>Papilionoideae</taxon>
        <taxon>50 kb inversion clade</taxon>
        <taxon>dalbergioids sensu lato</taxon>
        <taxon>Dalbergieae</taxon>
        <taxon>Pterocarpus clade</taxon>
        <taxon>Stylosanthes</taxon>
    </lineage>
</organism>
<feature type="region of interest" description="Disordered" evidence="1">
    <location>
        <begin position="19"/>
        <end position="41"/>
    </location>
</feature>
<evidence type="ECO:0000313" key="3">
    <source>
        <dbReference type="Proteomes" id="UP001341840"/>
    </source>
</evidence>
<evidence type="ECO:0000313" key="2">
    <source>
        <dbReference type="EMBL" id="MED6138180.1"/>
    </source>
</evidence>
<proteinExistence type="predicted"/>